<feature type="domain" description="NHR" evidence="1">
    <location>
        <begin position="279"/>
        <end position="451"/>
    </location>
</feature>
<organism evidence="2 4">
    <name type="scientific">Durusdinium trenchii</name>
    <dbReference type="NCBI Taxonomy" id="1381693"/>
    <lineage>
        <taxon>Eukaryota</taxon>
        <taxon>Sar</taxon>
        <taxon>Alveolata</taxon>
        <taxon>Dinophyceae</taxon>
        <taxon>Suessiales</taxon>
        <taxon>Symbiodiniaceae</taxon>
        <taxon>Durusdinium</taxon>
    </lineage>
</organism>
<dbReference type="InterPro" id="IPR006573">
    <property type="entry name" value="NHR_dom"/>
</dbReference>
<proteinExistence type="predicted"/>
<evidence type="ECO:0000259" key="1">
    <source>
        <dbReference type="PROSITE" id="PS51065"/>
    </source>
</evidence>
<dbReference type="EMBL" id="CAXAMM010014558">
    <property type="protein sequence ID" value="CAK9034091.1"/>
    <property type="molecule type" value="Genomic_DNA"/>
</dbReference>
<dbReference type="Gene3D" id="2.60.120.920">
    <property type="match status" value="3"/>
</dbReference>
<keyword evidence="4" id="KW-1185">Reference proteome</keyword>
<evidence type="ECO:0000313" key="3">
    <source>
        <dbReference type="EMBL" id="CAK9034403.1"/>
    </source>
</evidence>
<dbReference type="EMBL" id="CAXAMM010014669">
    <property type="protein sequence ID" value="CAK9034403.1"/>
    <property type="molecule type" value="Genomic_DNA"/>
</dbReference>
<dbReference type="InterPro" id="IPR043136">
    <property type="entry name" value="B30.2/SPRY_sf"/>
</dbReference>
<dbReference type="PROSITE" id="PS51065">
    <property type="entry name" value="NHR"/>
    <property type="match status" value="1"/>
</dbReference>
<dbReference type="Proteomes" id="UP001642464">
    <property type="component" value="Unassembled WGS sequence"/>
</dbReference>
<evidence type="ECO:0000313" key="4">
    <source>
        <dbReference type="Proteomes" id="UP001642464"/>
    </source>
</evidence>
<name>A0ABP0L4L5_9DINO</name>
<protein>
    <submittedName>
        <fullName evidence="2">Neuralized-like protein 4</fullName>
    </submittedName>
</protein>
<dbReference type="PANTHER" id="PTHR12429">
    <property type="entry name" value="NEURALIZED"/>
    <property type="match status" value="1"/>
</dbReference>
<dbReference type="PANTHER" id="PTHR12429:SF8">
    <property type="entry name" value="NEURALIZED-LIKE PROTEIN 2"/>
    <property type="match status" value="1"/>
</dbReference>
<reference evidence="2 4" key="1">
    <citation type="submission" date="2024-02" db="EMBL/GenBank/DDBJ databases">
        <authorList>
            <person name="Chen Y."/>
            <person name="Shah S."/>
            <person name="Dougan E. K."/>
            <person name="Thang M."/>
            <person name="Chan C."/>
        </authorList>
    </citation>
    <scope>NUCLEOTIDE SEQUENCE [LARGE SCALE GENOMIC DNA]</scope>
</reference>
<dbReference type="Pfam" id="PF07177">
    <property type="entry name" value="Neuralized"/>
    <property type="match status" value="1"/>
</dbReference>
<gene>
    <name evidence="2" type="ORF">SCF082_LOCUS20750</name>
    <name evidence="3" type="ORF">SCF082_LOCUS20842</name>
</gene>
<accession>A0ABP0L4L5</accession>
<comment type="caution">
    <text evidence="2">The sequence shown here is derived from an EMBL/GenBank/DDBJ whole genome shotgun (WGS) entry which is preliminary data.</text>
</comment>
<sequence>MFVTVSADGLVAKHEVGRSLSAVGTSVSSVKQAPFEDDMFGGVLGVEPLQQEPRGSWKEPRGFYFEVKVQEAATGRVRMESDVVPWWMEEEEPTNWDIQIPSHPDGLAVGVTTENPATLKEVPEILDGLKQAWLVGFDGIMYDGHDFTEIDWYPAELRIGDRVGVLITPKGQMQVFATWTENLGPLGVAGPDGGCNWSNPLVNGKFRLDGPGNVETRHLAKQTSQTQVSVLDRSRMCRPLFLAVDLIGNTEAVALLPEARCPAGDGAAARHASHLHLGRGGFHRPSLGRQLRLLGEWTVEHLGHEDLQGTALGALALDSTAEGLRYFEVHIDEVIEGKADGLAIGVTSHRPEEILEPPSSSDALRPAWLVGFDGAAWDGQRMEWFLSTWDTRQLRAGDAVGALVDAQGVLRIFVNGTQVVARGPTIPLQVQALYPVVDLLGAVKRLSLLPVATAPTVGAKILLSEDGSSAQRATYASSAWEGGLVFGDGPLPARADGAVGFSLRVTAAAQLGDSEGLALGFTTRPPNELETLPSTADEVDPSYLLGFDGAAWDGSALKWHFSHWQPQTLKATRRHQHQIGASRPGLPRLAGLGAGGRTLQLVLQVDGEWCFFGDGEARGEGIPASRMLMMQHEFHSAGSAWLLKWLWECRRRSHWHHYIIIFRNGAQYTTITTMHVANASTACRPKGSTGRPKGAGVSYCSDFGTVISRGLSLEGGCLSSFMASGDVLSIFCAVAVSLVLRGEPV</sequence>
<evidence type="ECO:0000313" key="2">
    <source>
        <dbReference type="EMBL" id="CAK9034091.1"/>
    </source>
</evidence>
<dbReference type="InterPro" id="IPR037962">
    <property type="entry name" value="Neuralized"/>
</dbReference>